<evidence type="ECO:0000256" key="4">
    <source>
        <dbReference type="ARBA" id="ARBA00023277"/>
    </source>
</evidence>
<dbReference type="SUPFAM" id="SSF74650">
    <property type="entry name" value="Galactose mutarotase-like"/>
    <property type="match status" value="1"/>
</dbReference>
<comment type="catalytic activity">
    <reaction evidence="5">
        <text>alpha-D-glucose = beta-D-glucose</text>
        <dbReference type="Rhea" id="RHEA:10264"/>
        <dbReference type="ChEBI" id="CHEBI:15903"/>
        <dbReference type="ChEBI" id="CHEBI:17925"/>
        <dbReference type="EC" id="5.1.3.3"/>
    </reaction>
</comment>
<evidence type="ECO:0000313" key="9">
    <source>
        <dbReference type="EMBL" id="SEL16865.1"/>
    </source>
</evidence>
<comment type="pathway">
    <text evidence="1 5">Carbohydrate metabolism; hexose metabolism.</text>
</comment>
<protein>
    <recommendedName>
        <fullName evidence="5">Aldose 1-epimerase</fullName>
        <ecNumber evidence="5">5.1.3.3</ecNumber>
    </recommendedName>
</protein>
<feature type="active site" description="Proton acceptor" evidence="6">
    <location>
        <position position="329"/>
    </location>
</feature>
<dbReference type="PANTHER" id="PTHR10091">
    <property type="entry name" value="ALDOSE-1-EPIMERASE"/>
    <property type="match status" value="1"/>
</dbReference>
<keyword evidence="10" id="KW-1185">Reference proteome</keyword>
<reference evidence="10" key="1">
    <citation type="submission" date="2016-10" db="EMBL/GenBank/DDBJ databases">
        <authorList>
            <person name="Varghese N."/>
        </authorList>
    </citation>
    <scope>NUCLEOTIDE SEQUENCE [LARGE SCALE GENOMIC DNA]</scope>
    <source>
        <strain evidence="10">DSM 45096 / BCRC 16803 / CGMCC 4.1857 / CIP 109030 / JCM 12277 / KCTC 19219 / NBRC 100920 / 33214</strain>
    </source>
</reference>
<dbReference type="Pfam" id="PF01263">
    <property type="entry name" value="Aldose_epim"/>
    <property type="match status" value="1"/>
</dbReference>
<dbReference type="GO" id="GO:0030246">
    <property type="term" value="F:carbohydrate binding"/>
    <property type="evidence" value="ECO:0007669"/>
    <property type="project" value="InterPro"/>
</dbReference>
<dbReference type="Proteomes" id="UP000183015">
    <property type="component" value="Unassembled WGS sequence"/>
</dbReference>
<evidence type="ECO:0000256" key="5">
    <source>
        <dbReference type="PIRNR" id="PIRNR005096"/>
    </source>
</evidence>
<dbReference type="AlphaFoldDB" id="A0A1H7N1P8"/>
<dbReference type="InterPro" id="IPR011013">
    <property type="entry name" value="Gal_mutarotase_sf_dom"/>
</dbReference>
<dbReference type="eggNOG" id="COG2017">
    <property type="taxonomic scope" value="Bacteria"/>
</dbReference>
<dbReference type="GO" id="GO:0004034">
    <property type="term" value="F:aldose 1-epimerase activity"/>
    <property type="evidence" value="ECO:0007669"/>
    <property type="project" value="UniProtKB-EC"/>
</dbReference>
<feature type="active site" description="Proton donor" evidence="6">
    <location>
        <position position="189"/>
    </location>
</feature>
<dbReference type="InterPro" id="IPR047215">
    <property type="entry name" value="Galactose_mutarotase-like"/>
</dbReference>
<dbReference type="InterPro" id="IPR008183">
    <property type="entry name" value="Aldose_1/G6P_1-epimerase"/>
</dbReference>
<sequence>MSVLPTAPVREFRRDRLAVLPDGRAVTRWTFGWPGLVTAQVLDLGARLYALQVPDRSGRLDEVVLSPADPADFLGPARYVGATIGRYANRIADGDLPLGTRRHALATQEDGICLHGGPDGFDTRLWDGRPLEEGGQLGLRFRLHSPDGDQGFPGALTATVDYLLDPTGALTLRYHAVADAPTVVNLTNHAYFDLSGGRDGDVLDHELQVEADQYLPIGADLLPLGPDAPVAGTPFDLLRSRRLGAAIDDTHAQLDRAGDGFDHNWVLRDAVGLRRVATLAHPASGRRVECWTTEPGLQVYTGNHFGLDSAGFVTAAGGRCATYAGVALETQRFPDSPHHPTYPSAALVPGEEYRSTTVYRFGVDH</sequence>
<evidence type="ECO:0000256" key="2">
    <source>
        <dbReference type="ARBA" id="ARBA00006206"/>
    </source>
</evidence>
<dbReference type="NCBIfam" id="NF008277">
    <property type="entry name" value="PRK11055.1"/>
    <property type="match status" value="1"/>
</dbReference>
<dbReference type="GO" id="GO:0033499">
    <property type="term" value="P:galactose catabolic process via UDP-galactose, Leloir pathway"/>
    <property type="evidence" value="ECO:0007669"/>
    <property type="project" value="TreeGrafter"/>
</dbReference>
<evidence type="ECO:0000256" key="3">
    <source>
        <dbReference type="ARBA" id="ARBA00023235"/>
    </source>
</evidence>
<dbReference type="PIRSF" id="PIRSF005096">
    <property type="entry name" value="GALM"/>
    <property type="match status" value="1"/>
</dbReference>
<name>A0A1H7N1P8_STRJI</name>
<evidence type="ECO:0000256" key="6">
    <source>
        <dbReference type="PIRSR" id="PIRSR005096-1"/>
    </source>
</evidence>
<dbReference type="PANTHER" id="PTHR10091:SF0">
    <property type="entry name" value="GALACTOSE MUTAROTASE"/>
    <property type="match status" value="1"/>
</dbReference>
<feature type="binding site" evidence="8">
    <location>
        <begin position="89"/>
        <end position="90"/>
    </location>
    <ligand>
        <name>beta-D-galactose</name>
        <dbReference type="ChEBI" id="CHEBI:27667"/>
    </ligand>
</feature>
<dbReference type="EC" id="5.1.3.3" evidence="5"/>
<organism evidence="9 10">
    <name type="scientific">Streptacidiphilus jiangxiensis</name>
    <dbReference type="NCBI Taxonomy" id="235985"/>
    <lineage>
        <taxon>Bacteria</taxon>
        <taxon>Bacillati</taxon>
        <taxon>Actinomycetota</taxon>
        <taxon>Actinomycetes</taxon>
        <taxon>Kitasatosporales</taxon>
        <taxon>Streptomycetaceae</taxon>
        <taxon>Streptacidiphilus</taxon>
    </lineage>
</organism>
<feature type="binding site" evidence="7">
    <location>
        <position position="262"/>
    </location>
    <ligand>
        <name>beta-D-galactose</name>
        <dbReference type="ChEBI" id="CHEBI:27667"/>
    </ligand>
</feature>
<feature type="binding site" evidence="8">
    <location>
        <begin position="189"/>
        <end position="191"/>
    </location>
    <ligand>
        <name>beta-D-galactose</name>
        <dbReference type="ChEBI" id="CHEBI:27667"/>
    </ligand>
</feature>
<gene>
    <name evidence="9" type="ORF">SAMN05414137_106153</name>
</gene>
<dbReference type="InterPro" id="IPR014718">
    <property type="entry name" value="GH-type_carb-bd"/>
</dbReference>
<dbReference type="CDD" id="cd09019">
    <property type="entry name" value="galactose_mutarotase_like"/>
    <property type="match status" value="1"/>
</dbReference>
<keyword evidence="3 5" id="KW-0413">Isomerase</keyword>
<dbReference type="GO" id="GO:0006006">
    <property type="term" value="P:glucose metabolic process"/>
    <property type="evidence" value="ECO:0007669"/>
    <property type="project" value="TreeGrafter"/>
</dbReference>
<comment type="similarity">
    <text evidence="2 5">Belongs to the aldose epimerase family.</text>
</comment>
<accession>A0A1H7N1P8</accession>
<dbReference type="GO" id="GO:0005737">
    <property type="term" value="C:cytoplasm"/>
    <property type="evidence" value="ECO:0007669"/>
    <property type="project" value="TreeGrafter"/>
</dbReference>
<proteinExistence type="inferred from homology"/>
<dbReference type="RefSeq" id="WP_236655997.1">
    <property type="nucleotide sequence ID" value="NZ_BBPN01000012.1"/>
</dbReference>
<dbReference type="STRING" id="235985.SAMN05414137_106153"/>
<dbReference type="InterPro" id="IPR015443">
    <property type="entry name" value="Aldose_1-epimerase"/>
</dbReference>
<evidence type="ECO:0000256" key="7">
    <source>
        <dbReference type="PIRSR" id="PIRSR005096-2"/>
    </source>
</evidence>
<evidence type="ECO:0000256" key="1">
    <source>
        <dbReference type="ARBA" id="ARBA00005028"/>
    </source>
</evidence>
<dbReference type="UniPathway" id="UPA00242"/>
<evidence type="ECO:0000313" key="10">
    <source>
        <dbReference type="Proteomes" id="UP000183015"/>
    </source>
</evidence>
<evidence type="ECO:0000256" key="8">
    <source>
        <dbReference type="PIRSR" id="PIRSR005096-3"/>
    </source>
</evidence>
<dbReference type="Gene3D" id="2.70.98.10">
    <property type="match status" value="1"/>
</dbReference>
<dbReference type="EMBL" id="FOAZ01000006">
    <property type="protein sequence ID" value="SEL16865.1"/>
    <property type="molecule type" value="Genomic_DNA"/>
</dbReference>
<keyword evidence="4 5" id="KW-0119">Carbohydrate metabolism</keyword>